<dbReference type="OrthoDB" id="9945741at2"/>
<feature type="region of interest" description="Disordered" evidence="1">
    <location>
        <begin position="166"/>
        <end position="187"/>
    </location>
</feature>
<evidence type="ECO:0000313" key="3">
    <source>
        <dbReference type="Proteomes" id="UP000184428"/>
    </source>
</evidence>
<protein>
    <submittedName>
        <fullName evidence="2">Uncharacterized protein</fullName>
    </submittedName>
</protein>
<accession>A0A1M7V0Y3</accession>
<name>A0A1M7V0Y3_9ACTN</name>
<reference evidence="2 3" key="1">
    <citation type="submission" date="2016-12" db="EMBL/GenBank/DDBJ databases">
        <authorList>
            <person name="Song W.-J."/>
            <person name="Kurnit D.M."/>
        </authorList>
    </citation>
    <scope>NUCLEOTIDE SEQUENCE [LARGE SCALE GENOMIC DNA]</scope>
    <source>
        <strain evidence="2 3">DSM 43162</strain>
    </source>
</reference>
<sequence>MPTSAMSACQEFVRATVHLAGEVEIETGHVTRFTVEHVQARIGSALLYLLDFTAAADFARAALAAAERAGGLFTAGGAGSLPVELVQAGQDSSVIVRMCGAQPVAYPQAVAGSVSRHGRAYLTCQVGGLVLVLHDAEATGRLVAVAETVHRVAAALWPVAAQTLAERGPDGGRDRHAEAWERGQAGR</sequence>
<dbReference type="RefSeq" id="WP_072921293.1">
    <property type="nucleotide sequence ID" value="NZ_FRDM01000066.1"/>
</dbReference>
<dbReference type="AlphaFoldDB" id="A0A1M7V0Y3"/>
<evidence type="ECO:0000313" key="2">
    <source>
        <dbReference type="EMBL" id="SHN88913.1"/>
    </source>
</evidence>
<evidence type="ECO:0000256" key="1">
    <source>
        <dbReference type="SAM" id="MobiDB-lite"/>
    </source>
</evidence>
<organism evidence="2 3">
    <name type="scientific">Geodermatophilus obscurus</name>
    <dbReference type="NCBI Taxonomy" id="1861"/>
    <lineage>
        <taxon>Bacteria</taxon>
        <taxon>Bacillati</taxon>
        <taxon>Actinomycetota</taxon>
        <taxon>Actinomycetes</taxon>
        <taxon>Geodermatophilales</taxon>
        <taxon>Geodermatophilaceae</taxon>
        <taxon>Geodermatophilus</taxon>
    </lineage>
</organism>
<gene>
    <name evidence="2" type="ORF">SAMN05660350_04904</name>
</gene>
<dbReference type="Proteomes" id="UP000184428">
    <property type="component" value="Unassembled WGS sequence"/>
</dbReference>
<dbReference type="EMBL" id="FRDM01000066">
    <property type="protein sequence ID" value="SHN88913.1"/>
    <property type="molecule type" value="Genomic_DNA"/>
</dbReference>
<feature type="compositionally biased region" description="Basic and acidic residues" evidence="1">
    <location>
        <begin position="167"/>
        <end position="181"/>
    </location>
</feature>
<proteinExistence type="predicted"/>